<sequence length="237" mass="26591">MKSYSPPFFTKPAVEGVPLRLRPRLASWERGGHPDQVRLEEYLVHVQDILRTGLEQTPDPLALWLDVGLPRSVALLEHHDLDNYLFPLVSRLSKHSGRQFASVWCTKRHAESSRICLSQARPATDRPLSGRIHEVATNASSQSAAYKQQIAEQLGNAPRLPDGAISLQLGFCVGPRRGWANLWKPTIDALDGLLGRTSPARQWHPRDDRIVELGLHCRIDQSLGNEVLIRVEATSKR</sequence>
<dbReference type="EMBL" id="JACHJT010000001">
    <property type="protein sequence ID" value="MBB4930384.1"/>
    <property type="molecule type" value="Genomic_DNA"/>
</dbReference>
<dbReference type="RefSeq" id="WP_221445380.1">
    <property type="nucleotide sequence ID" value="NZ_JACHJT010000001.1"/>
</dbReference>
<reference evidence="1 2" key="1">
    <citation type="submission" date="2020-08" db="EMBL/GenBank/DDBJ databases">
        <title>Sequencing the genomes of 1000 actinobacteria strains.</title>
        <authorList>
            <person name="Klenk H.-P."/>
        </authorList>
    </citation>
    <scope>NUCLEOTIDE SEQUENCE [LARGE SCALE GENOMIC DNA]</scope>
    <source>
        <strain evidence="1 2">DSM 102030</strain>
    </source>
</reference>
<organism evidence="1 2">
    <name type="scientific">Lipingzhangella halophila</name>
    <dbReference type="NCBI Taxonomy" id="1783352"/>
    <lineage>
        <taxon>Bacteria</taxon>
        <taxon>Bacillati</taxon>
        <taxon>Actinomycetota</taxon>
        <taxon>Actinomycetes</taxon>
        <taxon>Streptosporangiales</taxon>
        <taxon>Nocardiopsidaceae</taxon>
        <taxon>Lipingzhangella</taxon>
    </lineage>
</organism>
<evidence type="ECO:0000313" key="2">
    <source>
        <dbReference type="Proteomes" id="UP000523007"/>
    </source>
</evidence>
<dbReference type="Proteomes" id="UP000523007">
    <property type="component" value="Unassembled WGS sequence"/>
</dbReference>
<accession>A0A7W7REF4</accession>
<protein>
    <submittedName>
        <fullName evidence="1">Uncharacterized protein</fullName>
    </submittedName>
</protein>
<keyword evidence="2" id="KW-1185">Reference proteome</keyword>
<name>A0A7W7REF4_9ACTN</name>
<comment type="caution">
    <text evidence="1">The sequence shown here is derived from an EMBL/GenBank/DDBJ whole genome shotgun (WGS) entry which is preliminary data.</text>
</comment>
<gene>
    <name evidence="1" type="ORF">F4561_001204</name>
</gene>
<evidence type="ECO:0000313" key="1">
    <source>
        <dbReference type="EMBL" id="MBB4930384.1"/>
    </source>
</evidence>
<dbReference type="AlphaFoldDB" id="A0A7W7REF4"/>
<proteinExistence type="predicted"/>